<keyword evidence="1" id="KW-0812">Transmembrane</keyword>
<reference evidence="2 3" key="1">
    <citation type="journal article" date="2014" name="PLoS ONE">
        <title>Rumen cellulosomics: divergent fiber-degrading strategies revealed by comparative genome-wide analysis of six ruminococcal strains.</title>
        <authorList>
            <person name="Dassa B."/>
            <person name="Borovok I."/>
            <person name="Ruimy-Israeli V."/>
            <person name="Lamed R."/>
            <person name="Flint H.J."/>
            <person name="Duncan S.H."/>
            <person name="Henrissat B."/>
            <person name="Coutinho P."/>
            <person name="Morrison M."/>
            <person name="Mosoni P."/>
            <person name="Yeoman C.J."/>
            <person name="White B.A."/>
            <person name="Bayer E.A."/>
        </authorList>
    </citation>
    <scope>NUCLEOTIDE SEQUENCE [LARGE SCALE GENOMIC DNA]</scope>
    <source>
        <strain evidence="2 3">007c</strain>
    </source>
</reference>
<dbReference type="AlphaFoldDB" id="W7UQF8"/>
<protein>
    <recommendedName>
        <fullName evidence="4">Sporulation protein YunB</fullName>
    </recommendedName>
</protein>
<dbReference type="eggNOG" id="ENOG5031XUS">
    <property type="taxonomic scope" value="Bacteria"/>
</dbReference>
<dbReference type="PATRIC" id="fig|1341157.4.peg.1689"/>
<keyword evidence="1" id="KW-0472">Membrane</keyword>
<proteinExistence type="predicted"/>
<dbReference type="NCBIfam" id="TIGR02832">
    <property type="entry name" value="spo_yunB"/>
    <property type="match status" value="1"/>
</dbReference>
<dbReference type="Pfam" id="PF09560">
    <property type="entry name" value="Spore_YunB"/>
    <property type="match status" value="1"/>
</dbReference>
<name>W7UQF8_RUMFL</name>
<sequence>MKKRSKTHINKKTKGMIGGLSIIIILLFSFYKIDNSIRPVARIQAVHFAEKTANEVIEATLTDYLSQNKFTYSDFAVLLLDEDKKVSSIEMLSYNINKVQAEVTLKINQSLERNGKRSTQIPFGSLTDNSLLIGKGPKLKINVSPVGSASVELKSDFREAGINQTCHTIYAVIKVKMSSSVPMYSYNTETELKFLIAENIVVGQIPYITAFSQK</sequence>
<evidence type="ECO:0000313" key="3">
    <source>
        <dbReference type="Proteomes" id="UP000019365"/>
    </source>
</evidence>
<dbReference type="InterPro" id="IPR014197">
    <property type="entry name" value="Sporulation_prot_YunB"/>
</dbReference>
<feature type="transmembrane region" description="Helical" evidence="1">
    <location>
        <begin position="12"/>
        <end position="31"/>
    </location>
</feature>
<accession>W7UQF8</accession>
<keyword evidence="3" id="KW-1185">Reference proteome</keyword>
<evidence type="ECO:0008006" key="4">
    <source>
        <dbReference type="Google" id="ProtNLM"/>
    </source>
</evidence>
<evidence type="ECO:0000313" key="2">
    <source>
        <dbReference type="EMBL" id="EWM53664.1"/>
    </source>
</evidence>
<dbReference type="Proteomes" id="UP000019365">
    <property type="component" value="Unassembled WGS sequence"/>
</dbReference>
<dbReference type="EMBL" id="ATAX01000024">
    <property type="protein sequence ID" value="EWM53664.1"/>
    <property type="molecule type" value="Genomic_DNA"/>
</dbReference>
<comment type="caution">
    <text evidence="2">The sequence shown here is derived from an EMBL/GenBank/DDBJ whole genome shotgun (WGS) entry which is preliminary data.</text>
</comment>
<evidence type="ECO:0000256" key="1">
    <source>
        <dbReference type="SAM" id="Phobius"/>
    </source>
</evidence>
<organism evidence="2 3">
    <name type="scientific">Ruminococcus flavefaciens 007c</name>
    <dbReference type="NCBI Taxonomy" id="1341157"/>
    <lineage>
        <taxon>Bacteria</taxon>
        <taxon>Bacillati</taxon>
        <taxon>Bacillota</taxon>
        <taxon>Clostridia</taxon>
        <taxon>Eubacteriales</taxon>
        <taxon>Oscillospiraceae</taxon>
        <taxon>Ruminococcus</taxon>
    </lineage>
</organism>
<gene>
    <name evidence="2" type="ORF">RF007C_06280</name>
</gene>
<dbReference type="PIRSF" id="PIRSF021383">
    <property type="entry name" value="YunB"/>
    <property type="match status" value="1"/>
</dbReference>
<dbReference type="OrthoDB" id="1649278at2"/>
<dbReference type="RefSeq" id="WP_037299092.1">
    <property type="nucleotide sequence ID" value="NZ_ATAX01000024.1"/>
</dbReference>
<keyword evidence="1" id="KW-1133">Transmembrane helix</keyword>